<dbReference type="AlphaFoldDB" id="A0A9P0MUN2"/>
<organism evidence="2 3">
    <name type="scientific">Nezara viridula</name>
    <name type="common">Southern green stink bug</name>
    <name type="synonym">Cimex viridulus</name>
    <dbReference type="NCBI Taxonomy" id="85310"/>
    <lineage>
        <taxon>Eukaryota</taxon>
        <taxon>Metazoa</taxon>
        <taxon>Ecdysozoa</taxon>
        <taxon>Arthropoda</taxon>
        <taxon>Hexapoda</taxon>
        <taxon>Insecta</taxon>
        <taxon>Pterygota</taxon>
        <taxon>Neoptera</taxon>
        <taxon>Paraneoptera</taxon>
        <taxon>Hemiptera</taxon>
        <taxon>Heteroptera</taxon>
        <taxon>Panheteroptera</taxon>
        <taxon>Pentatomomorpha</taxon>
        <taxon>Pentatomoidea</taxon>
        <taxon>Pentatomidae</taxon>
        <taxon>Pentatominae</taxon>
        <taxon>Nezara</taxon>
    </lineage>
</organism>
<evidence type="ECO:0000256" key="1">
    <source>
        <dbReference type="SAM" id="MobiDB-lite"/>
    </source>
</evidence>
<dbReference type="Proteomes" id="UP001152798">
    <property type="component" value="Chromosome 5"/>
</dbReference>
<name>A0A9P0MUN2_NEZVI</name>
<keyword evidence="3" id="KW-1185">Reference proteome</keyword>
<evidence type="ECO:0000313" key="3">
    <source>
        <dbReference type="Proteomes" id="UP001152798"/>
    </source>
</evidence>
<dbReference type="OrthoDB" id="10666741at2759"/>
<sequence length="371" mass="40978">MFKSYLPGSALVSSHCFAIFMNIISRCQDADATPVRGHMSPHTFREECITLEYPTLDCCINFSEAIQDNTAYQLPAQWRTRRTAKRSTLAMNGMSSPDPVLVAAFPEPLKAAILRSQLHPQVRNKTGFILSPRVKPAIIGLEIFEVLAEERDRECVRERGAERGGGIILKGEVAVECGGGEKAATVLHTNRPLKATPTTLLLLSVGIASIYKKHPKPRRRPHSGRINHQTSSIKNQLPEKAGVGWDLTDGPRSTCFHFTLHNLHGTLSSIINPFPNFTVSDRTRINFLLLDSRSMNWIRMAENKRQVVHEVSKDKKKRRELAMRGRRGGNGGAGTGLEAGATLECTRFRAENEAASRGNPLPVPEKVGGDS</sequence>
<accession>A0A9P0MUN2</accession>
<gene>
    <name evidence="2" type="ORF">NEZAVI_LOCUS11794</name>
</gene>
<evidence type="ECO:0000313" key="2">
    <source>
        <dbReference type="EMBL" id="CAH1403137.1"/>
    </source>
</evidence>
<proteinExistence type="predicted"/>
<dbReference type="EMBL" id="OV725081">
    <property type="protein sequence ID" value="CAH1403137.1"/>
    <property type="molecule type" value="Genomic_DNA"/>
</dbReference>
<protein>
    <submittedName>
        <fullName evidence="2">Uncharacterized protein</fullName>
    </submittedName>
</protein>
<reference evidence="2" key="1">
    <citation type="submission" date="2022-01" db="EMBL/GenBank/DDBJ databases">
        <authorList>
            <person name="King R."/>
        </authorList>
    </citation>
    <scope>NUCLEOTIDE SEQUENCE</scope>
</reference>
<feature type="region of interest" description="Disordered" evidence="1">
    <location>
        <begin position="350"/>
        <end position="371"/>
    </location>
</feature>